<feature type="region of interest" description="Disordered" evidence="7">
    <location>
        <begin position="1"/>
        <end position="24"/>
    </location>
</feature>
<evidence type="ECO:0000256" key="2">
    <source>
        <dbReference type="ARBA" id="ARBA00004123"/>
    </source>
</evidence>
<accession>A0A6A6PFY5</accession>
<dbReference type="SMART" id="SM01082">
    <property type="entry name" value="CHZ"/>
    <property type="match status" value="1"/>
</dbReference>
<gene>
    <name evidence="9" type="ORF">BDY17DRAFT_305997</name>
</gene>
<feature type="region of interest" description="Disordered" evidence="7">
    <location>
        <begin position="44"/>
        <end position="75"/>
    </location>
</feature>
<feature type="compositionally biased region" description="Acidic residues" evidence="7">
    <location>
        <begin position="13"/>
        <end position="24"/>
    </location>
</feature>
<protein>
    <recommendedName>
        <fullName evidence="8">Histone chaperone domain-containing protein</fullName>
    </recommendedName>
</protein>
<evidence type="ECO:0000259" key="8">
    <source>
        <dbReference type="SMART" id="SM01082"/>
    </source>
</evidence>
<name>A0A6A6PFY5_9PEZI</name>
<keyword evidence="10" id="KW-1185">Reference proteome</keyword>
<feature type="compositionally biased region" description="Polar residues" evidence="7">
    <location>
        <begin position="1"/>
        <end position="11"/>
    </location>
</feature>
<sequence length="75" mass="8441">MQHPLTSTQCTAEAEDADEDNMDEIDLDNIVGTRTRGKNIDYAQAAKDLEAEQAEDDEDDEEDDDFEDPDTAMEE</sequence>
<evidence type="ECO:0000256" key="6">
    <source>
        <dbReference type="ARBA" id="ARBA00025877"/>
    </source>
</evidence>
<comment type="function">
    <text evidence="1">Forms a chaperone-bound H2A.Z-H2B complex that acts as a source for SWR1 complex-dependent H2A to H2A.Z histone replacement in chromatin.</text>
</comment>
<evidence type="ECO:0000256" key="1">
    <source>
        <dbReference type="ARBA" id="ARBA00002212"/>
    </source>
</evidence>
<proteinExistence type="inferred from homology"/>
<dbReference type="Proteomes" id="UP000799767">
    <property type="component" value="Unassembled WGS sequence"/>
</dbReference>
<dbReference type="AlphaFoldDB" id="A0A6A6PFY5"/>
<organism evidence="9 10">
    <name type="scientific">Neohortaea acidophila</name>
    <dbReference type="NCBI Taxonomy" id="245834"/>
    <lineage>
        <taxon>Eukaryota</taxon>
        <taxon>Fungi</taxon>
        <taxon>Dikarya</taxon>
        <taxon>Ascomycota</taxon>
        <taxon>Pezizomycotina</taxon>
        <taxon>Dothideomycetes</taxon>
        <taxon>Dothideomycetidae</taxon>
        <taxon>Mycosphaerellales</taxon>
        <taxon>Teratosphaeriaceae</taxon>
        <taxon>Neohortaea</taxon>
    </lineage>
</organism>
<reference evidence="9" key="1">
    <citation type="journal article" date="2020" name="Stud. Mycol.">
        <title>101 Dothideomycetes genomes: a test case for predicting lifestyles and emergence of pathogens.</title>
        <authorList>
            <person name="Haridas S."/>
            <person name="Albert R."/>
            <person name="Binder M."/>
            <person name="Bloem J."/>
            <person name="Labutti K."/>
            <person name="Salamov A."/>
            <person name="Andreopoulos B."/>
            <person name="Baker S."/>
            <person name="Barry K."/>
            <person name="Bills G."/>
            <person name="Bluhm B."/>
            <person name="Cannon C."/>
            <person name="Castanera R."/>
            <person name="Culley D."/>
            <person name="Daum C."/>
            <person name="Ezra D."/>
            <person name="Gonzalez J."/>
            <person name="Henrissat B."/>
            <person name="Kuo A."/>
            <person name="Liang C."/>
            <person name="Lipzen A."/>
            <person name="Lutzoni F."/>
            <person name="Magnuson J."/>
            <person name="Mondo S."/>
            <person name="Nolan M."/>
            <person name="Ohm R."/>
            <person name="Pangilinan J."/>
            <person name="Park H.-J."/>
            <person name="Ramirez L."/>
            <person name="Alfaro M."/>
            <person name="Sun H."/>
            <person name="Tritt A."/>
            <person name="Yoshinaga Y."/>
            <person name="Zwiers L.-H."/>
            <person name="Turgeon B."/>
            <person name="Goodwin S."/>
            <person name="Spatafora J."/>
            <person name="Crous P."/>
            <person name="Grigoriev I."/>
        </authorList>
    </citation>
    <scope>NUCLEOTIDE SEQUENCE</scope>
    <source>
        <strain evidence="9">CBS 113389</strain>
    </source>
</reference>
<dbReference type="RefSeq" id="XP_033585460.1">
    <property type="nucleotide sequence ID" value="XM_033734970.1"/>
</dbReference>
<evidence type="ECO:0000256" key="3">
    <source>
        <dbReference type="ARBA" id="ARBA00008057"/>
    </source>
</evidence>
<comment type="subunit">
    <text evidence="6">Forms a heterotrimer with H2A.Z-H2B, stabilizing the association of the histone dimer. Also, with a lower affinity, forms a heterotrimer with H2A-H2B.</text>
</comment>
<dbReference type="EMBL" id="MU001643">
    <property type="protein sequence ID" value="KAF2478890.1"/>
    <property type="molecule type" value="Genomic_DNA"/>
</dbReference>
<evidence type="ECO:0000256" key="5">
    <source>
        <dbReference type="ARBA" id="ARBA00023242"/>
    </source>
</evidence>
<keyword evidence="5" id="KW-0539">Nucleus</keyword>
<comment type="similarity">
    <text evidence="3">Belongs to the CHZ1 family.</text>
</comment>
<evidence type="ECO:0000256" key="7">
    <source>
        <dbReference type="SAM" id="MobiDB-lite"/>
    </source>
</evidence>
<evidence type="ECO:0000256" key="4">
    <source>
        <dbReference type="ARBA" id="ARBA00023186"/>
    </source>
</evidence>
<comment type="subcellular location">
    <subcellularLocation>
        <location evidence="2">Nucleus</location>
    </subcellularLocation>
</comment>
<feature type="compositionally biased region" description="Acidic residues" evidence="7">
    <location>
        <begin position="51"/>
        <end position="75"/>
    </location>
</feature>
<evidence type="ECO:0000313" key="10">
    <source>
        <dbReference type="Proteomes" id="UP000799767"/>
    </source>
</evidence>
<keyword evidence="4" id="KW-0143">Chaperone</keyword>
<dbReference type="GeneID" id="54475972"/>
<dbReference type="Pfam" id="PF09649">
    <property type="entry name" value="CHZ"/>
    <property type="match status" value="1"/>
</dbReference>
<evidence type="ECO:0000313" key="9">
    <source>
        <dbReference type="EMBL" id="KAF2478890.1"/>
    </source>
</evidence>
<dbReference type="InterPro" id="IPR019098">
    <property type="entry name" value="Histone_chaperone_domain_CHZ"/>
</dbReference>
<feature type="domain" description="Histone chaperone" evidence="8">
    <location>
        <begin position="16"/>
        <end position="51"/>
    </location>
</feature>
<dbReference type="GO" id="GO:0005634">
    <property type="term" value="C:nucleus"/>
    <property type="evidence" value="ECO:0007669"/>
    <property type="project" value="UniProtKB-SubCell"/>
</dbReference>